<protein>
    <recommendedName>
        <fullName evidence="4">Effector protein</fullName>
    </recommendedName>
</protein>
<accession>A0A8H3G8T9</accession>
<name>A0A8H3G8T9_9LECA</name>
<evidence type="ECO:0000313" key="2">
    <source>
        <dbReference type="EMBL" id="CAF9936914.1"/>
    </source>
</evidence>
<keyword evidence="1" id="KW-0732">Signal</keyword>
<feature type="signal peptide" evidence="1">
    <location>
        <begin position="1"/>
        <end position="22"/>
    </location>
</feature>
<comment type="caution">
    <text evidence="2">The sequence shown here is derived from an EMBL/GenBank/DDBJ whole genome shotgun (WGS) entry which is preliminary data.</text>
</comment>
<reference evidence="2" key="1">
    <citation type="submission" date="2021-03" db="EMBL/GenBank/DDBJ databases">
        <authorList>
            <person name="Tagirdzhanova G."/>
        </authorList>
    </citation>
    <scope>NUCLEOTIDE SEQUENCE</scope>
</reference>
<proteinExistence type="predicted"/>
<organism evidence="2 3">
    <name type="scientific">Heterodermia speciosa</name>
    <dbReference type="NCBI Taxonomy" id="116794"/>
    <lineage>
        <taxon>Eukaryota</taxon>
        <taxon>Fungi</taxon>
        <taxon>Dikarya</taxon>
        <taxon>Ascomycota</taxon>
        <taxon>Pezizomycotina</taxon>
        <taxon>Lecanoromycetes</taxon>
        <taxon>OSLEUM clade</taxon>
        <taxon>Lecanoromycetidae</taxon>
        <taxon>Caliciales</taxon>
        <taxon>Physciaceae</taxon>
        <taxon>Heterodermia</taxon>
    </lineage>
</organism>
<dbReference type="AlphaFoldDB" id="A0A8H3G8T9"/>
<evidence type="ECO:0008006" key="4">
    <source>
        <dbReference type="Google" id="ProtNLM"/>
    </source>
</evidence>
<sequence>MHVQVYRTILLLLGIFSALSYAGCSGCSKREFDDSPWIGRRGLSLVKRDARSKCGKTIGVAPLVDNSVCGGCPSDYTPPKPRRDVLPKRNLTPFPQLGHNSLPKRILTDFPTDQGAQDTFMVEQVDSADADVVPDPYQNGDELDDINSGQYRELGDDPVSLGLGAKKGDDGSPIRLTGCTALIVMSEKAVWFGHFWETLAYDGPDEVFQNEVIKFINDGGTQNPDEQQSLAAHADNFKDQPGSSAWILYPVADDVIEDDGSTVHVDYKDKNTKLQEEVLKLTGITATLTEYTPSEDSNTALGRSLYQYDPEARASDPNNPDLSRRGFRFIHDYSDEGIHFFS</sequence>
<dbReference type="EMBL" id="CAJPDS010000096">
    <property type="protein sequence ID" value="CAF9936914.1"/>
    <property type="molecule type" value="Genomic_DNA"/>
</dbReference>
<feature type="chain" id="PRO_5034431958" description="Effector protein" evidence="1">
    <location>
        <begin position="23"/>
        <end position="342"/>
    </location>
</feature>
<gene>
    <name evidence="2" type="ORF">HETSPECPRED_010497</name>
</gene>
<keyword evidence="3" id="KW-1185">Reference proteome</keyword>
<dbReference type="OrthoDB" id="3886018at2759"/>
<evidence type="ECO:0000313" key="3">
    <source>
        <dbReference type="Proteomes" id="UP000664521"/>
    </source>
</evidence>
<evidence type="ECO:0000256" key="1">
    <source>
        <dbReference type="SAM" id="SignalP"/>
    </source>
</evidence>
<dbReference type="Proteomes" id="UP000664521">
    <property type="component" value="Unassembled WGS sequence"/>
</dbReference>